<gene>
    <name evidence="1" type="ORF">UK23_23015</name>
</gene>
<proteinExistence type="predicted"/>
<evidence type="ECO:0000313" key="1">
    <source>
        <dbReference type="EMBL" id="KJK46638.1"/>
    </source>
</evidence>
<dbReference type="AlphaFoldDB" id="A0A0F0GYY3"/>
<dbReference type="RefSeq" id="WP_045313674.1">
    <property type="nucleotide sequence ID" value="NZ_JYJG01000159.1"/>
</dbReference>
<evidence type="ECO:0000313" key="2">
    <source>
        <dbReference type="Proteomes" id="UP000033393"/>
    </source>
</evidence>
<reference evidence="1 2" key="1">
    <citation type="submission" date="2015-02" db="EMBL/GenBank/DDBJ databases">
        <authorList>
            <person name="Ju K.-S."/>
            <person name="Doroghazi J.R."/>
            <person name="Metcalf W."/>
        </authorList>
    </citation>
    <scope>NUCLEOTIDE SEQUENCE [LARGE SCALE GENOMIC DNA]</scope>
    <source>
        <strain evidence="1 2">NRRL B-16140</strain>
    </source>
</reference>
<dbReference type="OrthoDB" id="3667097at2"/>
<accession>A0A0F0GYY3</accession>
<dbReference type="PATRIC" id="fig|68170.10.peg.5844"/>
<dbReference type="Proteomes" id="UP000033393">
    <property type="component" value="Unassembled WGS sequence"/>
</dbReference>
<dbReference type="EMBL" id="JYJG01000159">
    <property type="protein sequence ID" value="KJK46638.1"/>
    <property type="molecule type" value="Genomic_DNA"/>
</dbReference>
<name>A0A0F0GYY3_LENAE</name>
<comment type="caution">
    <text evidence="1">The sequence shown here is derived from an EMBL/GenBank/DDBJ whole genome shotgun (WGS) entry which is preliminary data.</text>
</comment>
<sequence length="75" mass="7929">MRSPSPGILARGPGAGQRGLALATLRTAIIDAGHSVEVWSGFAGEPPDLGRLIFAVAHPVMLRQLWFGVRDAQPN</sequence>
<organism evidence="1 2">
    <name type="scientific">Lentzea aerocolonigenes</name>
    <name type="common">Lechevalieria aerocolonigenes</name>
    <name type="synonym">Saccharothrix aerocolonigenes</name>
    <dbReference type="NCBI Taxonomy" id="68170"/>
    <lineage>
        <taxon>Bacteria</taxon>
        <taxon>Bacillati</taxon>
        <taxon>Actinomycetota</taxon>
        <taxon>Actinomycetes</taxon>
        <taxon>Pseudonocardiales</taxon>
        <taxon>Pseudonocardiaceae</taxon>
        <taxon>Lentzea</taxon>
    </lineage>
</organism>
<protein>
    <submittedName>
        <fullName evidence="1">Uncharacterized protein</fullName>
    </submittedName>
</protein>
<keyword evidence="2" id="KW-1185">Reference proteome</keyword>